<dbReference type="GO" id="GO:0005886">
    <property type="term" value="C:plasma membrane"/>
    <property type="evidence" value="ECO:0007669"/>
    <property type="project" value="UniProtKB-SubCell"/>
</dbReference>
<dbReference type="InterPro" id="IPR001734">
    <property type="entry name" value="Na/solute_symporter"/>
</dbReference>
<comment type="subcellular location">
    <subcellularLocation>
        <location evidence="1">Cell membrane</location>
        <topology evidence="1">Multi-pass membrane protein</topology>
    </subcellularLocation>
</comment>
<dbReference type="GO" id="GO:0006814">
    <property type="term" value="P:sodium ion transport"/>
    <property type="evidence" value="ECO:0007669"/>
    <property type="project" value="UniProtKB-KW"/>
</dbReference>
<dbReference type="EMBL" id="HBUF01239581">
    <property type="protein sequence ID" value="CAG6676386.1"/>
    <property type="molecule type" value="Transcribed_RNA"/>
</dbReference>
<evidence type="ECO:0000313" key="14">
    <source>
        <dbReference type="EMBL" id="CAG6676386.1"/>
    </source>
</evidence>
<keyword evidence="9 12" id="KW-0472">Membrane</keyword>
<feature type="transmembrane region" description="Helical" evidence="12">
    <location>
        <begin position="160"/>
        <end position="185"/>
    </location>
</feature>
<comment type="similarity">
    <text evidence="2 11">Belongs to the sodium:solute symporter (SSF) (TC 2.A.21) family.</text>
</comment>
<evidence type="ECO:0000256" key="2">
    <source>
        <dbReference type="ARBA" id="ARBA00006434"/>
    </source>
</evidence>
<dbReference type="InterPro" id="IPR051163">
    <property type="entry name" value="Sodium:Solute_Symporter_SSF"/>
</dbReference>
<evidence type="ECO:0000256" key="8">
    <source>
        <dbReference type="ARBA" id="ARBA00023065"/>
    </source>
</evidence>
<evidence type="ECO:0000256" key="1">
    <source>
        <dbReference type="ARBA" id="ARBA00004651"/>
    </source>
</evidence>
<evidence type="ECO:0000256" key="10">
    <source>
        <dbReference type="ARBA" id="ARBA00023201"/>
    </source>
</evidence>
<evidence type="ECO:0000256" key="6">
    <source>
        <dbReference type="ARBA" id="ARBA00022989"/>
    </source>
</evidence>
<keyword evidence="13" id="KW-0732">Signal</keyword>
<feature type="transmembrane region" description="Helical" evidence="12">
    <location>
        <begin position="86"/>
        <end position="104"/>
    </location>
</feature>
<feature type="chain" id="PRO_5034831286" evidence="13">
    <location>
        <begin position="22"/>
        <end position="213"/>
    </location>
</feature>
<evidence type="ECO:0000256" key="4">
    <source>
        <dbReference type="ARBA" id="ARBA00022475"/>
    </source>
</evidence>
<dbReference type="PANTHER" id="PTHR42985:SF39">
    <property type="entry name" value="GH10366P"/>
    <property type="match status" value="1"/>
</dbReference>
<keyword evidence="3" id="KW-0813">Transport</keyword>
<dbReference type="PANTHER" id="PTHR42985">
    <property type="entry name" value="SODIUM-COUPLED MONOCARBOXYLATE TRANSPORTER"/>
    <property type="match status" value="1"/>
</dbReference>
<evidence type="ECO:0000256" key="9">
    <source>
        <dbReference type="ARBA" id="ARBA00023136"/>
    </source>
</evidence>
<organism evidence="14">
    <name type="scientific">Cacopsylla melanoneura</name>
    <dbReference type="NCBI Taxonomy" id="428564"/>
    <lineage>
        <taxon>Eukaryota</taxon>
        <taxon>Metazoa</taxon>
        <taxon>Ecdysozoa</taxon>
        <taxon>Arthropoda</taxon>
        <taxon>Hexapoda</taxon>
        <taxon>Insecta</taxon>
        <taxon>Pterygota</taxon>
        <taxon>Neoptera</taxon>
        <taxon>Paraneoptera</taxon>
        <taxon>Hemiptera</taxon>
        <taxon>Sternorrhyncha</taxon>
        <taxon>Psylloidea</taxon>
        <taxon>Psyllidae</taxon>
        <taxon>Psyllinae</taxon>
        <taxon>Cacopsylla</taxon>
    </lineage>
</organism>
<evidence type="ECO:0000256" key="5">
    <source>
        <dbReference type="ARBA" id="ARBA00022692"/>
    </source>
</evidence>
<dbReference type="Gene3D" id="1.20.1730.10">
    <property type="entry name" value="Sodium/glucose cotransporter"/>
    <property type="match status" value="1"/>
</dbReference>
<keyword evidence="5 12" id="KW-0812">Transmembrane</keyword>
<dbReference type="Pfam" id="PF00474">
    <property type="entry name" value="SSF"/>
    <property type="match status" value="1"/>
</dbReference>
<evidence type="ECO:0000256" key="3">
    <source>
        <dbReference type="ARBA" id="ARBA00022448"/>
    </source>
</evidence>
<reference evidence="14" key="1">
    <citation type="submission" date="2021-05" db="EMBL/GenBank/DDBJ databases">
        <authorList>
            <person name="Alioto T."/>
            <person name="Alioto T."/>
            <person name="Gomez Garrido J."/>
        </authorList>
    </citation>
    <scope>NUCLEOTIDE SEQUENCE</scope>
</reference>
<feature type="signal peptide" evidence="13">
    <location>
        <begin position="1"/>
        <end position="21"/>
    </location>
</feature>
<accession>A0A8D8SUM0</accession>
<dbReference type="InterPro" id="IPR038377">
    <property type="entry name" value="Na/Glc_symporter_sf"/>
</dbReference>
<evidence type="ECO:0000256" key="13">
    <source>
        <dbReference type="SAM" id="SignalP"/>
    </source>
</evidence>
<dbReference type="GO" id="GO:0015293">
    <property type="term" value="F:symporter activity"/>
    <property type="evidence" value="ECO:0007669"/>
    <property type="project" value="TreeGrafter"/>
</dbReference>
<name>A0A8D8SUM0_9HEMI</name>
<evidence type="ECO:0000256" key="12">
    <source>
        <dbReference type="SAM" id="Phobius"/>
    </source>
</evidence>
<proteinExistence type="inferred from homology"/>
<dbReference type="PROSITE" id="PS50283">
    <property type="entry name" value="NA_SOLUT_SYMP_3"/>
    <property type="match status" value="1"/>
</dbReference>
<keyword evidence="7" id="KW-0915">Sodium</keyword>
<keyword evidence="4" id="KW-1003">Cell membrane</keyword>
<feature type="transmembrane region" description="Helical" evidence="12">
    <location>
        <begin position="191"/>
        <end position="209"/>
    </location>
</feature>
<keyword evidence="8" id="KW-0406">Ion transport</keyword>
<keyword evidence="10" id="KW-0739">Sodium transport</keyword>
<feature type="transmembrane region" description="Helical" evidence="12">
    <location>
        <begin position="116"/>
        <end position="139"/>
    </location>
</feature>
<evidence type="ECO:0000256" key="11">
    <source>
        <dbReference type="RuleBase" id="RU362091"/>
    </source>
</evidence>
<feature type="transmembrane region" description="Helical" evidence="12">
    <location>
        <begin position="45"/>
        <end position="66"/>
    </location>
</feature>
<keyword evidence="6 12" id="KW-1133">Transmembrane helix</keyword>
<evidence type="ECO:0000256" key="7">
    <source>
        <dbReference type="ARBA" id="ARBA00023053"/>
    </source>
</evidence>
<protein>
    <submittedName>
        <fullName evidence="14">Sodium-coupled monocarboxylate transporter 1</fullName>
    </submittedName>
</protein>
<sequence length="213" mass="23648">MLEMETFRVLSFLLGISSVFSESLCSTPTDSTLEPGLDHHFTIPDYIVLFSMLVISCAIGFFVGMFGEKQTTSDDFLLGSSSMGTLPMALSLAASFITAIELLGNPSEFYNHGSQFFLICISFVLVVPLTSWLYLPVFMKLRLTSAYEYLEMRFDYKVRALASGLYIIQMIFYTSVAVFAPALALSHVTGLNTYLAVTMVYCVCIFYASQMGL</sequence>
<dbReference type="AlphaFoldDB" id="A0A8D8SUM0"/>